<dbReference type="CDD" id="cd02440">
    <property type="entry name" value="AdoMet_MTases"/>
    <property type="match status" value="1"/>
</dbReference>
<dbReference type="PANTHER" id="PTHR43861:SF2">
    <property type="entry name" value="CARBOXY-S-ADENOSYL-L-METHIONINE SYNTHASE"/>
    <property type="match status" value="1"/>
</dbReference>
<dbReference type="RefSeq" id="WP_142766544.1">
    <property type="nucleotide sequence ID" value="NZ_CP041356.1"/>
</dbReference>
<dbReference type="OrthoDB" id="213472at2"/>
<dbReference type="GO" id="GO:0008168">
    <property type="term" value="F:methyltransferase activity"/>
    <property type="evidence" value="ECO:0007669"/>
    <property type="project" value="UniProtKB-KW"/>
</dbReference>
<reference evidence="3 4" key="1">
    <citation type="submission" date="2019-07" db="EMBL/GenBank/DDBJ databases">
        <title>Genome sequencing of KACC 19320.</title>
        <authorList>
            <person name="Heo J."/>
            <person name="Kim S.-J."/>
            <person name="Kim J.-S."/>
            <person name="Hong S.-B."/>
            <person name="Kwon S.-W."/>
        </authorList>
    </citation>
    <scope>NUCLEOTIDE SEQUENCE [LARGE SCALE GENOMIC DNA]</scope>
    <source>
        <strain evidence="3 4">KACC 19320</strain>
    </source>
</reference>
<evidence type="ECO:0000313" key="3">
    <source>
        <dbReference type="EMBL" id="QDK70974.1"/>
    </source>
</evidence>
<dbReference type="InterPro" id="IPR041698">
    <property type="entry name" value="Methyltransf_25"/>
</dbReference>
<organism evidence="3 4">
    <name type="scientific">Lactococcus protaetiae</name>
    <dbReference type="NCBI Taxonomy" id="2592653"/>
    <lineage>
        <taxon>Bacteria</taxon>
        <taxon>Bacillati</taxon>
        <taxon>Bacillota</taxon>
        <taxon>Bacilli</taxon>
        <taxon>Lactobacillales</taxon>
        <taxon>Streptococcaceae</taxon>
        <taxon>Lactococcus</taxon>
    </lineage>
</organism>
<sequence length="236" mass="26780">MEVGNGILISDGKQWSFENQVADHFDEHVKLSVPLYEQGHELIGYLSDFFLRDSSVCYEIGCSTGRLIGKIAKRHFHKSNIQFIGIEPVKEMIDIAEKEQEVSQIKFVESSIEAANLKPCDLVLSYYCLQFVSLSQRDEVCKKIYNALNTGGAFILFEKEIADDPKINKLITSSYIKFKVHNGFSSEEVLSKQLSLEGVMKTNTHSENKKMLINVGFQHVSTIMKYGEFNGYVCIK</sequence>
<evidence type="ECO:0000259" key="2">
    <source>
        <dbReference type="Pfam" id="PF13649"/>
    </source>
</evidence>
<dbReference type="Gene3D" id="3.40.50.150">
    <property type="entry name" value="Vaccinia Virus protein VP39"/>
    <property type="match status" value="1"/>
</dbReference>
<keyword evidence="4" id="KW-1185">Reference proteome</keyword>
<name>A0A514Z8Q5_9LACT</name>
<keyword evidence="1 3" id="KW-0808">Transferase</keyword>
<gene>
    <name evidence="3" type="ORF">FLP15_07130</name>
</gene>
<proteinExistence type="predicted"/>
<dbReference type="PANTHER" id="PTHR43861">
    <property type="entry name" value="TRANS-ACONITATE 2-METHYLTRANSFERASE-RELATED"/>
    <property type="match status" value="1"/>
</dbReference>
<dbReference type="KEGG" id="lack:FLP15_07130"/>
<evidence type="ECO:0000256" key="1">
    <source>
        <dbReference type="ARBA" id="ARBA00022679"/>
    </source>
</evidence>
<dbReference type="EMBL" id="CP041356">
    <property type="protein sequence ID" value="QDK70974.1"/>
    <property type="molecule type" value="Genomic_DNA"/>
</dbReference>
<keyword evidence="3" id="KW-0489">Methyltransferase</keyword>
<dbReference type="Pfam" id="PF13649">
    <property type="entry name" value="Methyltransf_25"/>
    <property type="match status" value="1"/>
</dbReference>
<dbReference type="GO" id="GO:0032259">
    <property type="term" value="P:methylation"/>
    <property type="evidence" value="ECO:0007669"/>
    <property type="project" value="UniProtKB-KW"/>
</dbReference>
<protein>
    <submittedName>
        <fullName evidence="3">Methyltransferase domain-containing protein</fullName>
    </submittedName>
</protein>
<feature type="domain" description="Methyltransferase" evidence="2">
    <location>
        <begin position="59"/>
        <end position="152"/>
    </location>
</feature>
<evidence type="ECO:0000313" key="4">
    <source>
        <dbReference type="Proteomes" id="UP000315128"/>
    </source>
</evidence>
<dbReference type="Proteomes" id="UP000315128">
    <property type="component" value="Chromosome"/>
</dbReference>
<dbReference type="SUPFAM" id="SSF53335">
    <property type="entry name" value="S-adenosyl-L-methionine-dependent methyltransferases"/>
    <property type="match status" value="1"/>
</dbReference>
<dbReference type="AlphaFoldDB" id="A0A514Z8Q5"/>
<accession>A0A514Z8Q5</accession>
<dbReference type="InterPro" id="IPR029063">
    <property type="entry name" value="SAM-dependent_MTases_sf"/>
</dbReference>